<gene>
    <name evidence="1" type="ORF">GCM10012275_40310</name>
</gene>
<keyword evidence="2" id="KW-1185">Reference proteome</keyword>
<proteinExistence type="predicted"/>
<protein>
    <submittedName>
        <fullName evidence="1">Uncharacterized protein</fullName>
    </submittedName>
</protein>
<comment type="caution">
    <text evidence="1">The sequence shown here is derived from an EMBL/GenBank/DDBJ whole genome shotgun (WGS) entry which is preliminary data.</text>
</comment>
<dbReference type="EMBL" id="BMMK01000019">
    <property type="protein sequence ID" value="GGM65674.1"/>
    <property type="molecule type" value="Genomic_DNA"/>
</dbReference>
<evidence type="ECO:0000313" key="2">
    <source>
        <dbReference type="Proteomes" id="UP000637578"/>
    </source>
</evidence>
<reference evidence="1" key="2">
    <citation type="submission" date="2020-09" db="EMBL/GenBank/DDBJ databases">
        <authorList>
            <person name="Sun Q."/>
            <person name="Zhou Y."/>
        </authorList>
    </citation>
    <scope>NUCLEOTIDE SEQUENCE</scope>
    <source>
        <strain evidence="1">CGMCC 4.5737</strain>
    </source>
</reference>
<accession>A0A8J3FX72</accession>
<organism evidence="1 2">
    <name type="scientific">Longimycelium tulufanense</name>
    <dbReference type="NCBI Taxonomy" id="907463"/>
    <lineage>
        <taxon>Bacteria</taxon>
        <taxon>Bacillati</taxon>
        <taxon>Actinomycetota</taxon>
        <taxon>Actinomycetes</taxon>
        <taxon>Pseudonocardiales</taxon>
        <taxon>Pseudonocardiaceae</taxon>
        <taxon>Longimycelium</taxon>
    </lineage>
</organism>
<sequence>MGFGMGSTTTPGAERDCHELLLRLAGRLPDDLLWRYRDWLAGGALDVLARALPRTLLHDRIGCSEREHRLLRNALSPLGADPAALAALSVRPERPDVGYEFTSDPPDRGGADPTLVVLGAALRGRPGVREVRCCWRRSPHGDVVRVVLVTATGDLPGLTGELQRMLRALGEHEPVVEVLPTDLDPPAYHRAALRTSELVSTGADVVPA</sequence>
<name>A0A8J3FX72_9PSEU</name>
<dbReference type="AlphaFoldDB" id="A0A8J3FX72"/>
<dbReference type="Proteomes" id="UP000637578">
    <property type="component" value="Unassembled WGS sequence"/>
</dbReference>
<evidence type="ECO:0000313" key="1">
    <source>
        <dbReference type="EMBL" id="GGM65674.1"/>
    </source>
</evidence>
<reference evidence="1" key="1">
    <citation type="journal article" date="2014" name="Int. J. Syst. Evol. Microbiol.">
        <title>Complete genome sequence of Corynebacterium casei LMG S-19264T (=DSM 44701T), isolated from a smear-ripened cheese.</title>
        <authorList>
            <consortium name="US DOE Joint Genome Institute (JGI-PGF)"/>
            <person name="Walter F."/>
            <person name="Albersmeier A."/>
            <person name="Kalinowski J."/>
            <person name="Ruckert C."/>
        </authorList>
    </citation>
    <scope>NUCLEOTIDE SEQUENCE</scope>
    <source>
        <strain evidence="1">CGMCC 4.5737</strain>
    </source>
</reference>